<gene>
    <name evidence="1" type="ORF">J2Z42_002204</name>
</gene>
<evidence type="ECO:0000313" key="1">
    <source>
        <dbReference type="EMBL" id="MBP2033501.1"/>
    </source>
</evidence>
<dbReference type="NCBIfam" id="NF041287">
    <property type="entry name" value="lipo_GerS_rel"/>
    <property type="match status" value="1"/>
</dbReference>
<dbReference type="RefSeq" id="WP_209702703.1">
    <property type="nucleotide sequence ID" value="NZ_JAGGLM010000015.1"/>
</dbReference>
<dbReference type="InterPro" id="IPR014584">
    <property type="entry name" value="UCP033729"/>
</dbReference>
<comment type="caution">
    <text evidence="1">The sequence shown here is derived from an EMBL/GenBank/DDBJ whole genome shotgun (WGS) entry which is preliminary data.</text>
</comment>
<evidence type="ECO:0000313" key="2">
    <source>
        <dbReference type="Proteomes" id="UP001519307"/>
    </source>
</evidence>
<reference evidence="1 2" key="1">
    <citation type="submission" date="2021-03" db="EMBL/GenBank/DDBJ databases">
        <title>Genomic Encyclopedia of Type Strains, Phase IV (KMG-IV): sequencing the most valuable type-strain genomes for metagenomic binning, comparative biology and taxonomic classification.</title>
        <authorList>
            <person name="Goeker M."/>
        </authorList>
    </citation>
    <scope>NUCLEOTIDE SEQUENCE [LARGE SCALE GENOMIC DNA]</scope>
    <source>
        <strain evidence="1 2">DSM 28783</strain>
    </source>
</reference>
<proteinExistence type="predicted"/>
<dbReference type="PIRSF" id="PIRSF033729">
    <property type="entry name" value="UCP033729"/>
    <property type="match status" value="1"/>
</dbReference>
<keyword evidence="1" id="KW-0449">Lipoprotein</keyword>
<keyword evidence="2" id="KW-1185">Reference proteome</keyword>
<dbReference type="Gene3D" id="2.50.20.10">
    <property type="entry name" value="Lipoprotein localisation LolA/LolB/LppX"/>
    <property type="match status" value="1"/>
</dbReference>
<dbReference type="EMBL" id="JAGGLM010000015">
    <property type="protein sequence ID" value="MBP2033501.1"/>
    <property type="molecule type" value="Genomic_DNA"/>
</dbReference>
<dbReference type="Proteomes" id="UP001519307">
    <property type="component" value="Unassembled WGS sequence"/>
</dbReference>
<organism evidence="1 2">
    <name type="scientific">Clostridium algifaecis</name>
    <dbReference type="NCBI Taxonomy" id="1472040"/>
    <lineage>
        <taxon>Bacteria</taxon>
        <taxon>Bacillati</taxon>
        <taxon>Bacillota</taxon>
        <taxon>Clostridia</taxon>
        <taxon>Eubacteriales</taxon>
        <taxon>Clostridiaceae</taxon>
        <taxon>Clostridium</taxon>
    </lineage>
</organism>
<dbReference type="PROSITE" id="PS51257">
    <property type="entry name" value="PROKAR_LIPOPROTEIN"/>
    <property type="match status" value="1"/>
</dbReference>
<accession>A0ABS4KVR3</accession>
<name>A0ABS4KVR3_9CLOT</name>
<sequence length="207" mass="24478">MFKKLLIIFIICIPIIFIFSSCSKKTHNVENTIDYLKNLDSYSCNVNIEIENDKQKINYEGKQFYNKEYGNRFELGKDRIFIYKGDKMFIHDLKNGSNYNTDESFDSLFRLCFIDEYVSLIYTNERVDNSFKNIYNEEYQVIGLDIPGNNKNICKAELYVSSEKAVPKYLLIYDSHDREKVKVEYSNFKENIDLQKNLFDAGTVQIK</sequence>
<protein>
    <submittedName>
        <fullName evidence="1">Outer membrane lipoprotein-sorting protein</fullName>
    </submittedName>
</protein>